<protein>
    <submittedName>
        <fullName evidence="1">Uncharacterized protein</fullName>
    </submittedName>
</protein>
<proteinExistence type="predicted"/>
<keyword evidence="2" id="KW-1185">Reference proteome</keyword>
<organism evidence="1 2">
    <name type="scientific">Extibacter muris</name>
    <dbReference type="NCBI Taxonomy" id="1796622"/>
    <lineage>
        <taxon>Bacteria</taxon>
        <taxon>Bacillati</taxon>
        <taxon>Bacillota</taxon>
        <taxon>Clostridia</taxon>
        <taxon>Lachnospirales</taxon>
        <taxon>Lachnospiraceae</taxon>
        <taxon>Extibacter</taxon>
    </lineage>
</organism>
<dbReference type="Proteomes" id="UP000295710">
    <property type="component" value="Unassembled WGS sequence"/>
</dbReference>
<reference evidence="1 2" key="1">
    <citation type="journal article" date="2016" name="Nat. Microbiol.">
        <title>The Mouse Intestinal Bacterial Collection (miBC) provides host-specific insight into cultured diversity and functional potential of the gut microbiota.</title>
        <authorList>
            <person name="Lagkouvardos I."/>
            <person name="Pukall R."/>
            <person name="Abt B."/>
            <person name="Foesel B.U."/>
            <person name="Meier-Kolthoff J.P."/>
            <person name="Kumar N."/>
            <person name="Bresciani A."/>
            <person name="Martinez I."/>
            <person name="Just S."/>
            <person name="Ziegler C."/>
            <person name="Brugiroux S."/>
            <person name="Garzetti D."/>
            <person name="Wenning M."/>
            <person name="Bui T.P."/>
            <person name="Wang J."/>
            <person name="Hugenholtz F."/>
            <person name="Plugge C.M."/>
            <person name="Peterson D.A."/>
            <person name="Hornef M.W."/>
            <person name="Baines J.F."/>
            <person name="Smidt H."/>
            <person name="Walter J."/>
            <person name="Kristiansen K."/>
            <person name="Nielsen H.B."/>
            <person name="Haller D."/>
            <person name="Overmann J."/>
            <person name="Stecher B."/>
            <person name="Clavel T."/>
        </authorList>
    </citation>
    <scope>NUCLEOTIDE SEQUENCE [LARGE SCALE GENOMIC DNA]</scope>
    <source>
        <strain evidence="1 2">DSM 28560</strain>
    </source>
</reference>
<name>A0A4R4FI67_9FIRM</name>
<gene>
    <name evidence="1" type="ORF">E1963_04075</name>
</gene>
<dbReference type="RefSeq" id="WP_132275578.1">
    <property type="nucleotide sequence ID" value="NZ_JAOBST010000020.1"/>
</dbReference>
<dbReference type="AlphaFoldDB" id="A0A4R4FI67"/>
<dbReference type="EMBL" id="SMMX01000003">
    <property type="protein sequence ID" value="TDA22599.1"/>
    <property type="molecule type" value="Genomic_DNA"/>
</dbReference>
<evidence type="ECO:0000313" key="1">
    <source>
        <dbReference type="EMBL" id="TDA22599.1"/>
    </source>
</evidence>
<evidence type="ECO:0000313" key="2">
    <source>
        <dbReference type="Proteomes" id="UP000295710"/>
    </source>
</evidence>
<sequence length="62" mass="6733">MLSFALNYKHIEKELLGAPDALTGSHRFICRMPAKGGSPAWVHIAAAVTEEDEGVLGIIRSR</sequence>
<accession>A0A4R4FI67</accession>
<comment type="caution">
    <text evidence="1">The sequence shown here is derived from an EMBL/GenBank/DDBJ whole genome shotgun (WGS) entry which is preliminary data.</text>
</comment>